<feature type="transmembrane region" description="Helical" evidence="1">
    <location>
        <begin position="12"/>
        <end position="32"/>
    </location>
</feature>
<feature type="transmembrane region" description="Helical" evidence="1">
    <location>
        <begin position="248"/>
        <end position="272"/>
    </location>
</feature>
<feature type="transmembrane region" description="Helical" evidence="1">
    <location>
        <begin position="367"/>
        <end position="383"/>
    </location>
</feature>
<sequence>MIINGEKRKIAMEIAYILMLMSAAMGDLKVFSVSQTRMMKAISLFIVVMAAAYLFISGRLERVKTAASFVGVYGFVLIGIIVWSIFLWIINIESIDFILRGASKFMYQFLVLLIIFSGAYLFGERAIFTTFYGLAAANMLMVVYNLGVYGISDSINSVIAMLMGSDAQEGFARAMEIHDITFTYGFFIIYLLFFAQHTKERILCLLVSIFFFILGWKRIALLALPVALFFGLIMGRMKPNRRIGFMKFIGWCAVIISFGYVVVTKTGAFEYITNYFGIDTMGRNDVYKYIEKYYQISLGFMGYGFEYTTVILQKIMVDNPNAHIGVVALHNNILTIYIELGFLGFWAWMIYTWVFQVNWMINHWGEKTGMLFFLCEMYIFITYTTDNTLYYFFTSLVLRLMPLAYAFHIPTTQDIKLWPWVKEKK</sequence>
<keyword evidence="1" id="KW-0472">Membrane</keyword>
<gene>
    <name evidence="2" type="ORF">LKE05_03375</name>
</gene>
<keyword evidence="3" id="KW-1185">Reference proteome</keyword>
<dbReference type="RefSeq" id="WP_308455932.1">
    <property type="nucleotide sequence ID" value="NZ_JAJEQM010000003.1"/>
</dbReference>
<dbReference type="EMBL" id="JAJEQM010000003">
    <property type="protein sequence ID" value="MCC2209838.1"/>
    <property type="molecule type" value="Genomic_DNA"/>
</dbReference>
<feature type="transmembrane region" description="Helical" evidence="1">
    <location>
        <begin position="333"/>
        <end position="355"/>
    </location>
</feature>
<evidence type="ECO:0000313" key="3">
    <source>
        <dbReference type="Proteomes" id="UP001198242"/>
    </source>
</evidence>
<keyword evidence="1" id="KW-0812">Transmembrane</keyword>
<comment type="caution">
    <text evidence="2">The sequence shown here is derived from an EMBL/GenBank/DDBJ whole genome shotgun (WGS) entry which is preliminary data.</text>
</comment>
<proteinExistence type="predicted"/>
<keyword evidence="2" id="KW-0436">Ligase</keyword>
<dbReference type="Proteomes" id="UP001198242">
    <property type="component" value="Unassembled WGS sequence"/>
</dbReference>
<dbReference type="GO" id="GO:0016874">
    <property type="term" value="F:ligase activity"/>
    <property type="evidence" value="ECO:0007669"/>
    <property type="project" value="UniProtKB-KW"/>
</dbReference>
<name>A0AAE3DXP7_9FIRM</name>
<feature type="transmembrane region" description="Helical" evidence="1">
    <location>
        <begin position="171"/>
        <end position="195"/>
    </location>
</feature>
<organism evidence="2 3">
    <name type="scientific">Hominilimicola fabiformis</name>
    <dbReference type="NCBI Taxonomy" id="2885356"/>
    <lineage>
        <taxon>Bacteria</taxon>
        <taxon>Bacillati</taxon>
        <taxon>Bacillota</taxon>
        <taxon>Clostridia</taxon>
        <taxon>Eubacteriales</taxon>
        <taxon>Oscillospiraceae</taxon>
        <taxon>Hominilimicola</taxon>
    </lineage>
</organism>
<feature type="transmembrane region" description="Helical" evidence="1">
    <location>
        <begin position="293"/>
        <end position="313"/>
    </location>
</feature>
<feature type="transmembrane region" description="Helical" evidence="1">
    <location>
        <begin position="130"/>
        <end position="151"/>
    </location>
</feature>
<accession>A0AAE3DXP7</accession>
<feature type="transmembrane region" description="Helical" evidence="1">
    <location>
        <begin position="202"/>
        <end position="228"/>
    </location>
</feature>
<evidence type="ECO:0000256" key="1">
    <source>
        <dbReference type="SAM" id="Phobius"/>
    </source>
</evidence>
<dbReference type="AlphaFoldDB" id="A0AAE3DXP7"/>
<feature type="transmembrane region" description="Helical" evidence="1">
    <location>
        <begin position="105"/>
        <end position="123"/>
    </location>
</feature>
<keyword evidence="1" id="KW-1133">Transmembrane helix</keyword>
<feature type="transmembrane region" description="Helical" evidence="1">
    <location>
        <begin position="68"/>
        <end position="90"/>
    </location>
</feature>
<evidence type="ECO:0000313" key="2">
    <source>
        <dbReference type="EMBL" id="MCC2209838.1"/>
    </source>
</evidence>
<feature type="transmembrane region" description="Helical" evidence="1">
    <location>
        <begin position="38"/>
        <end position="56"/>
    </location>
</feature>
<protein>
    <submittedName>
        <fullName evidence="2">O-antigen ligase family protein</fullName>
    </submittedName>
</protein>
<reference evidence="2 3" key="1">
    <citation type="submission" date="2021-10" db="EMBL/GenBank/DDBJ databases">
        <title>Anaerobic single-cell dispensing facilitates the cultivation of human gut bacteria.</title>
        <authorList>
            <person name="Afrizal A."/>
        </authorList>
    </citation>
    <scope>NUCLEOTIDE SEQUENCE [LARGE SCALE GENOMIC DNA]</scope>
    <source>
        <strain evidence="2 3">CLA-AA-H232</strain>
    </source>
</reference>